<evidence type="ECO:0000313" key="3">
    <source>
        <dbReference type="Proteomes" id="UP000024842"/>
    </source>
</evidence>
<dbReference type="EMBL" id="BAUP01000130">
    <property type="protein sequence ID" value="GAJ46719.1"/>
    <property type="molecule type" value="Genomic_DNA"/>
</dbReference>
<protein>
    <submittedName>
        <fullName evidence="2">Uncharacterized protein</fullName>
    </submittedName>
</protein>
<comment type="caution">
    <text evidence="2">The sequence shown here is derived from an EMBL/GenBank/DDBJ whole genome shotgun (WGS) entry which is preliminary data.</text>
</comment>
<dbReference type="Proteomes" id="UP000024842">
    <property type="component" value="Unassembled WGS sequence"/>
</dbReference>
<feature type="signal peptide" evidence="1">
    <location>
        <begin position="1"/>
        <end position="20"/>
    </location>
</feature>
<gene>
    <name evidence="2" type="ORF">HE1_01058</name>
</gene>
<organism evidence="2 3">
    <name type="scientific">Holospora elegans E1</name>
    <dbReference type="NCBI Taxonomy" id="1427503"/>
    <lineage>
        <taxon>Bacteria</taxon>
        <taxon>Pseudomonadati</taxon>
        <taxon>Pseudomonadota</taxon>
        <taxon>Alphaproteobacteria</taxon>
        <taxon>Holosporales</taxon>
        <taxon>Holosporaceae</taxon>
        <taxon>Holospora</taxon>
    </lineage>
</organism>
<evidence type="ECO:0000313" key="2">
    <source>
        <dbReference type="EMBL" id="GAJ46719.1"/>
    </source>
</evidence>
<evidence type="ECO:0000256" key="1">
    <source>
        <dbReference type="SAM" id="SignalP"/>
    </source>
</evidence>
<keyword evidence="1" id="KW-0732">Signal</keyword>
<reference evidence="2 3" key="1">
    <citation type="journal article" date="2014" name="FEMS Microbiol. Lett.">
        <title>Draft genome sequences of three Holospora species (Holospora obtusa, Holospora undulata, and Holospora elegans), endonuclear symbiotic bacteria of the ciliate Paramecium caudatum.</title>
        <authorList>
            <person name="Dohra H."/>
            <person name="Tanaka K."/>
            <person name="Suzuki T."/>
            <person name="Fujishima M."/>
            <person name="Suzuki H."/>
        </authorList>
    </citation>
    <scope>NUCLEOTIDE SEQUENCE [LARGE SCALE GENOMIC DNA]</scope>
    <source>
        <strain evidence="2 3">E1</strain>
    </source>
</reference>
<dbReference type="AlphaFoldDB" id="A0A023DYW7"/>
<name>A0A023DYW7_9PROT</name>
<proteinExistence type="predicted"/>
<sequence length="70" mass="7949" precursor="true">MSVRRLFFVFWLGASLTQTAEGMVNPFSFQVDGVDFGQATTPDEKADWAKLVDKGMDKMEAARYILDRKN</sequence>
<feature type="chain" id="PRO_5001518628" evidence="1">
    <location>
        <begin position="21"/>
        <end position="70"/>
    </location>
</feature>
<keyword evidence="3" id="KW-1185">Reference proteome</keyword>
<accession>A0A023DYW7</accession>